<dbReference type="AlphaFoldDB" id="U4LTL2"/>
<gene>
    <name evidence="2" type="ORF">PCON_13771</name>
</gene>
<keyword evidence="3" id="KW-1185">Reference proteome</keyword>
<proteinExistence type="predicted"/>
<evidence type="ECO:0000313" key="3">
    <source>
        <dbReference type="Proteomes" id="UP000018144"/>
    </source>
</evidence>
<name>U4LTL2_PYROM</name>
<reference evidence="2 3" key="1">
    <citation type="journal article" date="2013" name="PLoS Genet.">
        <title>The genome and development-dependent transcriptomes of Pyronema confluens: a window into fungal evolution.</title>
        <authorList>
            <person name="Traeger S."/>
            <person name="Altegoer F."/>
            <person name="Freitag M."/>
            <person name="Gabaldon T."/>
            <person name="Kempken F."/>
            <person name="Kumar A."/>
            <person name="Marcet-Houben M."/>
            <person name="Poggeler S."/>
            <person name="Stajich J.E."/>
            <person name="Nowrousian M."/>
        </authorList>
    </citation>
    <scope>NUCLEOTIDE SEQUENCE [LARGE SCALE GENOMIC DNA]</scope>
    <source>
        <strain evidence="3">CBS 100304</strain>
        <tissue evidence="2">Vegetative mycelium</tissue>
    </source>
</reference>
<dbReference type="OrthoDB" id="10435277at2759"/>
<sequence length="230" mass="25508">MPILHSQTPVLHHHTPHRSSRHHHDHSSHRSYSASPPPSRSYGDSTSPRSSHNSILLPKSPHRTSPPPKSILKNGGSSASYSTANTTLIPHSSHSHRESREYRSVSDGRPKYHHQHSFGTETTAGTVEGPTARVRRGSRGYAAPSPGELREVRDMHARDRDGETVLSYGRWSGELRSERDIKYHSRDGGYGRDMGFGKELVPVTATLHVPQPSTVGSSASRRRRSGGYYF</sequence>
<dbReference type="Proteomes" id="UP000018144">
    <property type="component" value="Unassembled WGS sequence"/>
</dbReference>
<feature type="compositionally biased region" description="Polar residues" evidence="1">
    <location>
        <begin position="42"/>
        <end position="54"/>
    </location>
</feature>
<dbReference type="EMBL" id="HF935907">
    <property type="protein sequence ID" value="CCX32920.1"/>
    <property type="molecule type" value="Genomic_DNA"/>
</dbReference>
<feature type="compositionally biased region" description="Basic residues" evidence="1">
    <location>
        <begin position="11"/>
        <end position="29"/>
    </location>
</feature>
<feature type="region of interest" description="Disordered" evidence="1">
    <location>
        <begin position="210"/>
        <end position="230"/>
    </location>
</feature>
<protein>
    <submittedName>
        <fullName evidence="2">Uncharacterized protein</fullName>
    </submittedName>
</protein>
<accession>U4LTL2</accession>
<evidence type="ECO:0000256" key="1">
    <source>
        <dbReference type="SAM" id="MobiDB-lite"/>
    </source>
</evidence>
<feature type="region of interest" description="Disordered" evidence="1">
    <location>
        <begin position="1"/>
        <end position="156"/>
    </location>
</feature>
<feature type="compositionally biased region" description="Basic residues" evidence="1">
    <location>
        <begin position="220"/>
        <end position="230"/>
    </location>
</feature>
<feature type="compositionally biased region" description="Basic and acidic residues" evidence="1">
    <location>
        <begin position="95"/>
        <end position="110"/>
    </location>
</feature>
<feature type="compositionally biased region" description="Polar residues" evidence="1">
    <location>
        <begin position="75"/>
        <end position="90"/>
    </location>
</feature>
<organism evidence="2 3">
    <name type="scientific">Pyronema omphalodes (strain CBS 100304)</name>
    <name type="common">Pyronema confluens</name>
    <dbReference type="NCBI Taxonomy" id="1076935"/>
    <lineage>
        <taxon>Eukaryota</taxon>
        <taxon>Fungi</taxon>
        <taxon>Dikarya</taxon>
        <taxon>Ascomycota</taxon>
        <taxon>Pezizomycotina</taxon>
        <taxon>Pezizomycetes</taxon>
        <taxon>Pezizales</taxon>
        <taxon>Pyronemataceae</taxon>
        <taxon>Pyronema</taxon>
    </lineage>
</organism>
<evidence type="ECO:0000313" key="2">
    <source>
        <dbReference type="EMBL" id="CCX32920.1"/>
    </source>
</evidence>